<dbReference type="EC" id="2.1.1.33" evidence="7"/>
<comment type="function">
    <text evidence="2 7">Catalyzes the formation of N(7)-methylguanine at position 46 (m7G46) in tRNA.</text>
</comment>
<comment type="caution">
    <text evidence="7">Lacks conserved residue(s) required for the propagation of feature annotation.</text>
</comment>
<keyword evidence="6 7" id="KW-0819">tRNA processing</keyword>
<accession>A0A844G5A7</accession>
<dbReference type="PROSITE" id="PS51625">
    <property type="entry name" value="SAM_MT_TRMB"/>
    <property type="match status" value="1"/>
</dbReference>
<feature type="binding site" evidence="7">
    <location>
        <position position="74"/>
    </location>
    <ligand>
        <name>S-adenosyl-L-methionine</name>
        <dbReference type="ChEBI" id="CHEBI:59789"/>
    </ligand>
</feature>
<feature type="binding site" evidence="7">
    <location>
        <position position="124"/>
    </location>
    <ligand>
        <name>S-adenosyl-L-methionine</name>
        <dbReference type="ChEBI" id="CHEBI:59789"/>
    </ligand>
</feature>
<evidence type="ECO:0000256" key="1">
    <source>
        <dbReference type="ARBA" id="ARBA00000142"/>
    </source>
</evidence>
<dbReference type="Gene3D" id="3.40.50.150">
    <property type="entry name" value="Vaccinia Virus protein VP39"/>
    <property type="match status" value="1"/>
</dbReference>
<evidence type="ECO:0000256" key="3">
    <source>
        <dbReference type="ARBA" id="ARBA00022603"/>
    </source>
</evidence>
<keyword evidence="3 7" id="KW-0489">Methyltransferase</keyword>
<comment type="pathway">
    <text evidence="7">tRNA modification; N(7)-methylguanine-tRNA biosynthesis.</text>
</comment>
<evidence type="ECO:0000256" key="2">
    <source>
        <dbReference type="ARBA" id="ARBA00003015"/>
    </source>
</evidence>
<sequence>MKSVNGRRTVMPSDRIGNHPEDAEIRFFTGTWELYPAEELAAAAVVELDLGCGVGSYTAELAKRYPERKILAADVMVGRLRKLVKRCRRMGIGNMTILRTEARHLVAFMLPDESVDRLHLLCPDPWPKGRHSGHRLLTSDFVSQLHRVLKKDGIFHFSSDDEPYYTAVRGVLASSGLFVEAPEAIADLAGIRSDFEQRWNDEGKPVHHIACRRIPRLAHTIGH</sequence>
<evidence type="ECO:0000256" key="5">
    <source>
        <dbReference type="ARBA" id="ARBA00022691"/>
    </source>
</evidence>
<feature type="binding site" evidence="7">
    <location>
        <position position="101"/>
    </location>
    <ligand>
        <name>S-adenosyl-L-methionine</name>
        <dbReference type="ChEBI" id="CHEBI:59789"/>
    </ligand>
</feature>
<dbReference type="AlphaFoldDB" id="A0A844G5A7"/>
<dbReference type="UniPathway" id="UPA00989"/>
<keyword evidence="5 7" id="KW-0949">S-adenosyl-L-methionine</keyword>
<evidence type="ECO:0000256" key="4">
    <source>
        <dbReference type="ARBA" id="ARBA00022679"/>
    </source>
</evidence>
<name>A0A844G5A7_9BACT</name>
<evidence type="ECO:0000256" key="7">
    <source>
        <dbReference type="HAMAP-Rule" id="MF_01057"/>
    </source>
</evidence>
<organism evidence="8 9">
    <name type="scientific">Victivallis lenta</name>
    <dbReference type="NCBI Taxonomy" id="2606640"/>
    <lineage>
        <taxon>Bacteria</taxon>
        <taxon>Pseudomonadati</taxon>
        <taxon>Lentisphaerota</taxon>
        <taxon>Lentisphaeria</taxon>
        <taxon>Victivallales</taxon>
        <taxon>Victivallaceae</taxon>
        <taxon>Victivallis</taxon>
    </lineage>
</organism>
<gene>
    <name evidence="7" type="primary">trmB</name>
    <name evidence="8" type="ORF">FYJ85_12100</name>
</gene>
<dbReference type="HAMAP" id="MF_01057">
    <property type="entry name" value="tRNA_methyltr_TrmB"/>
    <property type="match status" value="1"/>
</dbReference>
<protein>
    <recommendedName>
        <fullName evidence="7">tRNA (guanine-N(7)-)-methyltransferase</fullName>
        <ecNumber evidence="7">2.1.1.33</ecNumber>
    </recommendedName>
    <alternativeName>
        <fullName evidence="7">tRNA (guanine(46)-N(7))-methyltransferase</fullName>
    </alternativeName>
    <alternativeName>
        <fullName evidence="7">tRNA(m7G46)-methyltransferase</fullName>
    </alternativeName>
</protein>
<reference evidence="8 9" key="1">
    <citation type="submission" date="2019-08" db="EMBL/GenBank/DDBJ databases">
        <title>In-depth cultivation of the pig gut microbiome towards novel bacterial diversity and tailored functional studies.</title>
        <authorList>
            <person name="Wylensek D."/>
            <person name="Hitch T.C.A."/>
            <person name="Clavel T."/>
        </authorList>
    </citation>
    <scope>NUCLEOTIDE SEQUENCE [LARGE SCALE GENOMIC DNA]</scope>
    <source>
        <strain evidence="8 9">BBE-744-WT-12</strain>
    </source>
</reference>
<keyword evidence="9" id="KW-1185">Reference proteome</keyword>
<comment type="similarity">
    <text evidence="7">Belongs to the class I-like SAM-binding methyltransferase superfamily. TrmB family.</text>
</comment>
<dbReference type="InterPro" id="IPR055361">
    <property type="entry name" value="tRNA_methyltr_TrmB_bact"/>
</dbReference>
<proteinExistence type="inferred from homology"/>
<dbReference type="PANTHER" id="PTHR23417">
    <property type="entry name" value="3-DEOXY-D-MANNO-OCTULOSONIC-ACID TRANSFERASE/TRNA GUANINE-N 7 - -METHYLTRANSFERASE"/>
    <property type="match status" value="1"/>
</dbReference>
<dbReference type="EMBL" id="VUNS01000012">
    <property type="protein sequence ID" value="MST97781.1"/>
    <property type="molecule type" value="Genomic_DNA"/>
</dbReference>
<evidence type="ECO:0000313" key="9">
    <source>
        <dbReference type="Proteomes" id="UP000435649"/>
    </source>
</evidence>
<dbReference type="InterPro" id="IPR003358">
    <property type="entry name" value="tRNA_(Gua-N-7)_MeTrfase_Trmb"/>
</dbReference>
<dbReference type="CDD" id="cd02440">
    <property type="entry name" value="AdoMet_MTases"/>
    <property type="match status" value="1"/>
</dbReference>
<dbReference type="Pfam" id="PF02390">
    <property type="entry name" value="Methyltransf_4"/>
    <property type="match status" value="1"/>
</dbReference>
<evidence type="ECO:0000256" key="6">
    <source>
        <dbReference type="ARBA" id="ARBA00022694"/>
    </source>
</evidence>
<feature type="binding site" evidence="7">
    <location>
        <position position="160"/>
    </location>
    <ligand>
        <name>substrate</name>
    </ligand>
</feature>
<comment type="catalytic activity">
    <reaction evidence="1 7">
        <text>guanosine(46) in tRNA + S-adenosyl-L-methionine = N(7)-methylguanosine(46) in tRNA + S-adenosyl-L-homocysteine</text>
        <dbReference type="Rhea" id="RHEA:42708"/>
        <dbReference type="Rhea" id="RHEA-COMP:10188"/>
        <dbReference type="Rhea" id="RHEA-COMP:10189"/>
        <dbReference type="ChEBI" id="CHEBI:57856"/>
        <dbReference type="ChEBI" id="CHEBI:59789"/>
        <dbReference type="ChEBI" id="CHEBI:74269"/>
        <dbReference type="ChEBI" id="CHEBI:74480"/>
        <dbReference type="EC" id="2.1.1.33"/>
    </reaction>
</comment>
<comment type="caution">
    <text evidence="8">The sequence shown here is derived from an EMBL/GenBank/DDBJ whole genome shotgun (WGS) entry which is preliminary data.</text>
</comment>
<dbReference type="SUPFAM" id="SSF53335">
    <property type="entry name" value="S-adenosyl-L-methionine-dependent methyltransferases"/>
    <property type="match status" value="1"/>
</dbReference>
<keyword evidence="4 7" id="KW-0808">Transferase</keyword>
<feature type="binding site" evidence="7">
    <location>
        <position position="128"/>
    </location>
    <ligand>
        <name>substrate</name>
    </ligand>
</feature>
<feature type="binding site" evidence="7">
    <location>
        <position position="49"/>
    </location>
    <ligand>
        <name>S-adenosyl-L-methionine</name>
        <dbReference type="ChEBI" id="CHEBI:59789"/>
    </ligand>
</feature>
<dbReference type="GO" id="GO:0008176">
    <property type="term" value="F:tRNA (guanine(46)-N7)-methyltransferase activity"/>
    <property type="evidence" value="ECO:0007669"/>
    <property type="project" value="UniProtKB-UniRule"/>
</dbReference>
<dbReference type="Proteomes" id="UP000435649">
    <property type="component" value="Unassembled WGS sequence"/>
</dbReference>
<dbReference type="GO" id="GO:0043527">
    <property type="term" value="C:tRNA methyltransferase complex"/>
    <property type="evidence" value="ECO:0007669"/>
    <property type="project" value="TreeGrafter"/>
</dbReference>
<dbReference type="PANTHER" id="PTHR23417:SF14">
    <property type="entry name" value="PENTACOTRIPEPTIDE-REPEAT REGION OF PRORP DOMAIN-CONTAINING PROTEIN"/>
    <property type="match status" value="1"/>
</dbReference>
<dbReference type="InterPro" id="IPR029063">
    <property type="entry name" value="SAM-dependent_MTases_sf"/>
</dbReference>
<evidence type="ECO:0000313" key="8">
    <source>
        <dbReference type="EMBL" id="MST97781.1"/>
    </source>
</evidence>